<protein>
    <recommendedName>
        <fullName evidence="5">Activin types I and II receptor domain-containing protein</fullName>
    </recommendedName>
</protein>
<evidence type="ECO:0000256" key="2">
    <source>
        <dbReference type="SAM" id="SignalP"/>
    </source>
</evidence>
<gene>
    <name evidence="3" type="primary">Cni-F53F8.7</name>
    <name evidence="3" type="synonym">Cnig_chr_V.g22004</name>
    <name evidence="3" type="ORF">B9Z55_022004</name>
</gene>
<keyword evidence="4" id="KW-1185">Reference proteome</keyword>
<keyword evidence="1" id="KW-0812">Transmembrane</keyword>
<dbReference type="EMBL" id="PDUG01000005">
    <property type="protein sequence ID" value="PIC30919.1"/>
    <property type="molecule type" value="Genomic_DNA"/>
</dbReference>
<evidence type="ECO:0008006" key="5">
    <source>
        <dbReference type="Google" id="ProtNLM"/>
    </source>
</evidence>
<dbReference type="Proteomes" id="UP000230233">
    <property type="component" value="Chromosome V"/>
</dbReference>
<evidence type="ECO:0000256" key="1">
    <source>
        <dbReference type="SAM" id="Phobius"/>
    </source>
</evidence>
<dbReference type="OrthoDB" id="5836708at2759"/>
<evidence type="ECO:0000313" key="4">
    <source>
        <dbReference type="Proteomes" id="UP000230233"/>
    </source>
</evidence>
<reference evidence="4" key="1">
    <citation type="submission" date="2017-10" db="EMBL/GenBank/DDBJ databases">
        <title>Rapid genome shrinkage in a self-fertile nematode reveals novel sperm competition proteins.</title>
        <authorList>
            <person name="Yin D."/>
            <person name="Schwarz E.M."/>
            <person name="Thomas C.G."/>
            <person name="Felde R.L."/>
            <person name="Korf I.F."/>
            <person name="Cutter A.D."/>
            <person name="Schartner C.M."/>
            <person name="Ralston E.J."/>
            <person name="Meyer B.J."/>
            <person name="Haag E.S."/>
        </authorList>
    </citation>
    <scope>NUCLEOTIDE SEQUENCE [LARGE SCALE GENOMIC DNA]</scope>
    <source>
        <strain evidence="4">JU1422</strain>
    </source>
</reference>
<accession>A0A2G5TUC8</accession>
<sequence length="126" mass="14039">MPNGLPIRLILLLLGSIGMTASLQCLEGSDCVLDASCGECSGVACTRVVSHNLDDNREVALTCLPYDTRNYRKPQLEEQGCRIHGDRQICICYSHDYCNSTSTTFQTFYGSLLFLLFLSIFVFDLQ</sequence>
<evidence type="ECO:0000313" key="3">
    <source>
        <dbReference type="EMBL" id="PIC30919.1"/>
    </source>
</evidence>
<proteinExistence type="predicted"/>
<comment type="caution">
    <text evidence="3">The sequence shown here is derived from an EMBL/GenBank/DDBJ whole genome shotgun (WGS) entry which is preliminary data.</text>
</comment>
<feature type="transmembrane region" description="Helical" evidence="1">
    <location>
        <begin position="108"/>
        <end position="125"/>
    </location>
</feature>
<keyword evidence="1" id="KW-1133">Transmembrane helix</keyword>
<feature type="signal peptide" evidence="2">
    <location>
        <begin position="1"/>
        <end position="22"/>
    </location>
</feature>
<keyword evidence="1" id="KW-0472">Membrane</keyword>
<dbReference type="AlphaFoldDB" id="A0A2G5TUC8"/>
<name>A0A2G5TUC8_9PELO</name>
<feature type="chain" id="PRO_5013552575" description="Activin types I and II receptor domain-containing protein" evidence="2">
    <location>
        <begin position="23"/>
        <end position="126"/>
    </location>
</feature>
<organism evidence="3 4">
    <name type="scientific">Caenorhabditis nigoni</name>
    <dbReference type="NCBI Taxonomy" id="1611254"/>
    <lineage>
        <taxon>Eukaryota</taxon>
        <taxon>Metazoa</taxon>
        <taxon>Ecdysozoa</taxon>
        <taxon>Nematoda</taxon>
        <taxon>Chromadorea</taxon>
        <taxon>Rhabditida</taxon>
        <taxon>Rhabditina</taxon>
        <taxon>Rhabditomorpha</taxon>
        <taxon>Rhabditoidea</taxon>
        <taxon>Rhabditidae</taxon>
        <taxon>Peloderinae</taxon>
        <taxon>Caenorhabditis</taxon>
    </lineage>
</organism>
<keyword evidence="2" id="KW-0732">Signal</keyword>